<name>A0A7S3BJ27_9VIRI</name>
<dbReference type="AlphaFoldDB" id="A0A7S3BJ27"/>
<evidence type="ECO:0000313" key="3">
    <source>
        <dbReference type="EMBL" id="CAE0137016.1"/>
    </source>
</evidence>
<keyword evidence="2" id="KW-1133">Transmembrane helix</keyword>
<feature type="compositionally biased region" description="Basic and acidic residues" evidence="1">
    <location>
        <begin position="505"/>
        <end position="522"/>
    </location>
</feature>
<accession>A0A7S3BJ27</accession>
<feature type="region of interest" description="Disordered" evidence="1">
    <location>
        <begin position="453"/>
        <end position="544"/>
    </location>
</feature>
<reference evidence="3" key="1">
    <citation type="submission" date="2021-01" db="EMBL/GenBank/DDBJ databases">
        <authorList>
            <person name="Corre E."/>
            <person name="Pelletier E."/>
            <person name="Niang G."/>
            <person name="Scheremetjew M."/>
            <person name="Finn R."/>
            <person name="Kale V."/>
            <person name="Holt S."/>
            <person name="Cochrane G."/>
            <person name="Meng A."/>
            <person name="Brown T."/>
            <person name="Cohen L."/>
        </authorList>
    </citation>
    <scope>NUCLEOTIDE SEQUENCE</scope>
    <source>
        <strain evidence="3">RCC927</strain>
    </source>
</reference>
<evidence type="ECO:0000256" key="1">
    <source>
        <dbReference type="SAM" id="MobiDB-lite"/>
    </source>
</evidence>
<evidence type="ECO:0000256" key="2">
    <source>
        <dbReference type="SAM" id="Phobius"/>
    </source>
</evidence>
<keyword evidence="2" id="KW-0812">Transmembrane</keyword>
<gene>
    <name evidence="3" type="ORF">PSIN1315_LOCUS6199</name>
</gene>
<organism evidence="3">
    <name type="scientific">Prasinoderma singulare</name>
    <dbReference type="NCBI Taxonomy" id="676789"/>
    <lineage>
        <taxon>Eukaryota</taxon>
        <taxon>Viridiplantae</taxon>
        <taxon>Prasinodermophyta</taxon>
        <taxon>Prasinodermophyceae</taxon>
        <taxon>Prasinodermales</taxon>
        <taxon>Prasinodermaceae</taxon>
        <taxon>Prasinoderma</taxon>
    </lineage>
</organism>
<feature type="compositionally biased region" description="Gly residues" evidence="1">
    <location>
        <begin position="35"/>
        <end position="44"/>
    </location>
</feature>
<feature type="region of interest" description="Disordered" evidence="1">
    <location>
        <begin position="221"/>
        <end position="251"/>
    </location>
</feature>
<feature type="transmembrane region" description="Helical" evidence="2">
    <location>
        <begin position="98"/>
        <end position="119"/>
    </location>
</feature>
<feature type="compositionally biased region" description="Gly residues" evidence="1">
    <location>
        <begin position="535"/>
        <end position="544"/>
    </location>
</feature>
<feature type="compositionally biased region" description="Low complexity" evidence="1">
    <location>
        <begin position="484"/>
        <end position="494"/>
    </location>
</feature>
<sequence>MVPTAHNTRSDGVGGGSASAAATGAPPPPTHWAGGAPGGPGAGGSAVFARRPQAVAPQAPSAATSVYLGGGGGGLGGSNLRPRASSGRLSVDGGAPRAVEFICMVALVVAMLLFGLLAFHTPGLPSVRHTDASTSNAYDRAMYVPGSARRKKGSAADGWVDESSGMMSQVLGGGAQISSTHRPNKYLQTRQKETEAAMDFMTELEERTRRAMMATLAINDAEANRADREERKRADAYKHQGGRTGDPCSPSALTAHESVETRVAHCERHGVHIAAHCPAACFGFAAAAVDEAHQDQVASGDPLVWVDEAMAKEAITRAEAGVVTCVDFDTARCFQAASAHSCTGLQKEGSPTADEWYGTHEMSMMCPRTCTWVLLSDSLPFAEAYFRAHNCHLTPSGETMDAKRFEKVTMMEMANKIHRGGEIDPRFEMERARLSVGLAPGWEVKKDARSGKAFYSPTAGNDGPGTFKRPPDSQPETSKEAFDAALKANAAAKGASHHAKSAHARVVDSMRRAEQQRQDRMAAKSTAEQAAKGGADAGGATGAQ</sequence>
<proteinExistence type="predicted"/>
<protein>
    <submittedName>
        <fullName evidence="3">Uncharacterized protein</fullName>
    </submittedName>
</protein>
<keyword evidence="2" id="KW-0472">Membrane</keyword>
<feature type="region of interest" description="Disordered" evidence="1">
    <location>
        <begin position="1"/>
        <end position="46"/>
    </location>
</feature>
<dbReference type="EMBL" id="HBHY01009628">
    <property type="protein sequence ID" value="CAE0137016.1"/>
    <property type="molecule type" value="Transcribed_RNA"/>
</dbReference>
<feature type="compositionally biased region" description="Basic and acidic residues" evidence="1">
    <location>
        <begin position="222"/>
        <end position="238"/>
    </location>
</feature>